<dbReference type="InterPro" id="IPR015943">
    <property type="entry name" value="WD40/YVTN_repeat-like_dom_sf"/>
</dbReference>
<dbReference type="Gene3D" id="2.60.40.10">
    <property type="entry name" value="Immunoglobulins"/>
    <property type="match status" value="1"/>
</dbReference>
<dbReference type="AlphaFoldDB" id="A0AAW1ANM6"/>
<dbReference type="Proteomes" id="UP001474421">
    <property type="component" value="Unassembled WGS sequence"/>
</dbReference>
<dbReference type="Gene3D" id="3.30.1680.10">
    <property type="entry name" value="ligand-binding face of the semaphorins, domain 2"/>
    <property type="match status" value="1"/>
</dbReference>
<keyword evidence="4" id="KW-1015">Disulfide bond</keyword>
<feature type="domain" description="Sema" evidence="9">
    <location>
        <begin position="188"/>
        <end position="648"/>
    </location>
</feature>
<feature type="transmembrane region" description="Helical" evidence="8">
    <location>
        <begin position="829"/>
        <end position="855"/>
    </location>
</feature>
<dbReference type="InterPro" id="IPR036352">
    <property type="entry name" value="Semap_dom_sf"/>
</dbReference>
<keyword evidence="8" id="KW-1133">Transmembrane helix</keyword>
<dbReference type="PANTHER" id="PTHR11036:SF15">
    <property type="entry name" value="SEMAPHORIN-4A"/>
    <property type="match status" value="1"/>
</dbReference>
<evidence type="ECO:0000313" key="10">
    <source>
        <dbReference type="EMBL" id="KAK9391358.1"/>
    </source>
</evidence>
<organism evidence="10 11">
    <name type="scientific">Crotalus adamanteus</name>
    <name type="common">Eastern diamondback rattlesnake</name>
    <dbReference type="NCBI Taxonomy" id="8729"/>
    <lineage>
        <taxon>Eukaryota</taxon>
        <taxon>Metazoa</taxon>
        <taxon>Chordata</taxon>
        <taxon>Craniata</taxon>
        <taxon>Vertebrata</taxon>
        <taxon>Euteleostomi</taxon>
        <taxon>Lepidosauria</taxon>
        <taxon>Squamata</taxon>
        <taxon>Bifurcata</taxon>
        <taxon>Unidentata</taxon>
        <taxon>Episquamata</taxon>
        <taxon>Toxicofera</taxon>
        <taxon>Serpentes</taxon>
        <taxon>Colubroidea</taxon>
        <taxon>Viperidae</taxon>
        <taxon>Crotalinae</taxon>
        <taxon>Crotalus</taxon>
    </lineage>
</organism>
<dbReference type="FunFam" id="2.130.10.10:FF:000257">
    <property type="entry name" value="semaphorin-4A isoform X2"/>
    <property type="match status" value="1"/>
</dbReference>
<evidence type="ECO:0000256" key="7">
    <source>
        <dbReference type="SAM" id="MobiDB-lite"/>
    </source>
</evidence>
<evidence type="ECO:0000256" key="1">
    <source>
        <dbReference type="ARBA" id="ARBA00004370"/>
    </source>
</evidence>
<dbReference type="Pfam" id="PF01403">
    <property type="entry name" value="Sema"/>
    <property type="match status" value="1"/>
</dbReference>
<keyword evidence="3 8" id="KW-0472">Membrane</keyword>
<evidence type="ECO:0000256" key="8">
    <source>
        <dbReference type="SAM" id="Phobius"/>
    </source>
</evidence>
<comment type="similarity">
    <text evidence="2">Belongs to the semaphorin family.</text>
</comment>
<dbReference type="InterPro" id="IPR016201">
    <property type="entry name" value="PSI"/>
</dbReference>
<evidence type="ECO:0000256" key="4">
    <source>
        <dbReference type="ARBA" id="ARBA00023157"/>
    </source>
</evidence>
<dbReference type="GO" id="GO:0045499">
    <property type="term" value="F:chemorepellent activity"/>
    <property type="evidence" value="ECO:0007669"/>
    <property type="project" value="TreeGrafter"/>
</dbReference>
<keyword evidence="11" id="KW-1185">Reference proteome</keyword>
<sequence length="945" mass="104027">MWRILSRITRVEAKKTCLRKESAREGLGRLILDHGQVRSSLQERPERFLSRSTHRRFIGLEKCQPGQEVKVAMLSPIMCSVGLRSAPAAAKREGRIPGSAFGWLQSVEVPSGRCGPVPASQASALNLNQQLLLPHFSKLPSQDQALSGSFKLLGDGLLLTAMKPDRFPCLLGCLLMAAASVGSNVVPRMTFQRGDPSREVGTFSQEGVLNYDTFLLSVDGATLYVGGRDAILALDIRSAPIRLKGKIPWSPRPEKKRECVFKKRSNETECFNFIRILVQLNETHLYTCGTYAFSPTCAYIDVENFTLVADARGQPLLQEGKGLCPFDPRHQNTALIVDGELYTGTMNNFQGNEPVISRTLGSRTVLKTDGFLSWLHDDAVFVASFNIPGPPDDEKVYFFFEETAKEFDFFEKLTVSRVARVCKNDIGGDKVLQKKWTTFLKAQLSCSQPGLFPHTVLQHVFALPQPSGGTLFYGVFASQWQTGSSGSSAVCAFSLDAIQKAFDGKYKELNKDCSRWMTYSGPAMEPRPGSCSVGPSSDKALTFMKDHFLMDEKVAPIHNQPLLVKEDVKYTRITVHQTQKACGAACTVLFLGTDGGSLHKAVVVGTEAHIVEEMQLLERPEAIQNLLLVPEKGTLYVGYSKGILEVLVANCSVYATCASCLLARDPYCAWDGHSCRAVWEDTSNRTGWLQDVEHGKAEAACQRHSGKGRAMPRSRNDSDGVSLKVLTRPFNSMVRLPCPQDSALANYSWTYPEGSFPSQEGLVVRDHTGLLVFVRSHTLGEYACWASENGYRHQVAWYDVRSDLPMDGVSSPKGSPEHQAVPVGELRSYWFQFVTVTVLLSMTLAVAMALGFFSYHDKLKAKTKVQGCSLPESSRTPVQEKAPLNSSQSPPGDRDYQAQEAAEGSKSCCVQVEGGSRDVDTENNRLNCPLMNGEEARVTAALEAI</sequence>
<comment type="caution">
    <text evidence="10">The sequence shown here is derived from an EMBL/GenBank/DDBJ whole genome shotgun (WGS) entry which is preliminary data.</text>
</comment>
<dbReference type="Pfam" id="PF01437">
    <property type="entry name" value="PSI"/>
    <property type="match status" value="1"/>
</dbReference>
<dbReference type="InterPro" id="IPR001627">
    <property type="entry name" value="Semap_dom"/>
</dbReference>
<keyword evidence="8" id="KW-0812">Transmembrane</keyword>
<dbReference type="SUPFAM" id="SSF101912">
    <property type="entry name" value="Sema domain"/>
    <property type="match status" value="1"/>
</dbReference>
<dbReference type="InterPro" id="IPR002165">
    <property type="entry name" value="Plexin_repeat"/>
</dbReference>
<dbReference type="PANTHER" id="PTHR11036">
    <property type="entry name" value="SEMAPHORIN"/>
    <property type="match status" value="1"/>
</dbReference>
<dbReference type="GO" id="GO:0071526">
    <property type="term" value="P:semaphorin-plexin signaling pathway"/>
    <property type="evidence" value="ECO:0007669"/>
    <property type="project" value="TreeGrafter"/>
</dbReference>
<proteinExistence type="inferred from homology"/>
<dbReference type="Gene3D" id="2.130.10.10">
    <property type="entry name" value="YVTN repeat-like/Quinoprotein amine dehydrogenase"/>
    <property type="match status" value="1"/>
</dbReference>
<dbReference type="GO" id="GO:0030335">
    <property type="term" value="P:positive regulation of cell migration"/>
    <property type="evidence" value="ECO:0007669"/>
    <property type="project" value="TreeGrafter"/>
</dbReference>
<reference evidence="10 11" key="1">
    <citation type="journal article" date="2024" name="Proc. Natl. Acad. Sci. U.S.A.">
        <title>The genetic regulatory architecture and epigenomic basis for age-related changes in rattlesnake venom.</title>
        <authorList>
            <person name="Hogan M.P."/>
            <person name="Holding M.L."/>
            <person name="Nystrom G.S."/>
            <person name="Colston T.J."/>
            <person name="Bartlett D.A."/>
            <person name="Mason A.J."/>
            <person name="Ellsworth S.A."/>
            <person name="Rautsaw R.M."/>
            <person name="Lawrence K.C."/>
            <person name="Strickland J.L."/>
            <person name="He B."/>
            <person name="Fraser P."/>
            <person name="Margres M.J."/>
            <person name="Gilbert D.M."/>
            <person name="Gibbs H.L."/>
            <person name="Parkinson C.L."/>
            <person name="Rokyta D.R."/>
        </authorList>
    </citation>
    <scope>NUCLEOTIDE SEQUENCE [LARGE SCALE GENOMIC DNA]</scope>
    <source>
        <strain evidence="10">DRR0105</strain>
    </source>
</reference>
<dbReference type="PROSITE" id="PS51004">
    <property type="entry name" value="SEMA"/>
    <property type="match status" value="1"/>
</dbReference>
<dbReference type="GO" id="GO:0007411">
    <property type="term" value="P:axon guidance"/>
    <property type="evidence" value="ECO:0007669"/>
    <property type="project" value="TreeGrafter"/>
</dbReference>
<dbReference type="InterPro" id="IPR013783">
    <property type="entry name" value="Ig-like_fold"/>
</dbReference>
<accession>A0AAW1ANM6</accession>
<evidence type="ECO:0000259" key="9">
    <source>
        <dbReference type="PROSITE" id="PS51004"/>
    </source>
</evidence>
<name>A0AAW1ANM6_CROAD</name>
<evidence type="ECO:0000256" key="2">
    <source>
        <dbReference type="ARBA" id="ARBA00009492"/>
    </source>
</evidence>
<feature type="region of interest" description="Disordered" evidence="7">
    <location>
        <begin position="869"/>
        <end position="900"/>
    </location>
</feature>
<dbReference type="GO" id="GO:0030215">
    <property type="term" value="F:semaphorin receptor binding"/>
    <property type="evidence" value="ECO:0007669"/>
    <property type="project" value="InterPro"/>
</dbReference>
<dbReference type="InterPro" id="IPR027231">
    <property type="entry name" value="Semaphorin"/>
</dbReference>
<evidence type="ECO:0000256" key="6">
    <source>
        <dbReference type="PROSITE-ProRule" id="PRU00352"/>
    </source>
</evidence>
<dbReference type="SUPFAM" id="SSF103575">
    <property type="entry name" value="Plexin repeat"/>
    <property type="match status" value="1"/>
</dbReference>
<keyword evidence="5" id="KW-0325">Glycoprotein</keyword>
<dbReference type="EMBL" id="JAOTOJ010000019">
    <property type="protein sequence ID" value="KAK9391358.1"/>
    <property type="molecule type" value="Genomic_DNA"/>
</dbReference>
<evidence type="ECO:0000256" key="5">
    <source>
        <dbReference type="ARBA" id="ARBA00023180"/>
    </source>
</evidence>
<dbReference type="SMART" id="SM00630">
    <property type="entry name" value="Sema"/>
    <property type="match status" value="1"/>
</dbReference>
<comment type="subcellular location">
    <subcellularLocation>
        <location evidence="1">Membrane</location>
    </subcellularLocation>
</comment>
<evidence type="ECO:0000256" key="3">
    <source>
        <dbReference type="ARBA" id="ARBA00023136"/>
    </source>
</evidence>
<dbReference type="SMART" id="SM00423">
    <property type="entry name" value="PSI"/>
    <property type="match status" value="1"/>
</dbReference>
<gene>
    <name evidence="10" type="ORF">NXF25_018688</name>
</gene>
<protein>
    <submittedName>
        <fullName evidence="10">Semaphorin-4A</fullName>
    </submittedName>
</protein>
<comment type="caution">
    <text evidence="6">Lacks conserved residue(s) required for the propagation of feature annotation.</text>
</comment>
<dbReference type="GO" id="GO:0001755">
    <property type="term" value="P:neural crest cell migration"/>
    <property type="evidence" value="ECO:0007669"/>
    <property type="project" value="TreeGrafter"/>
</dbReference>
<dbReference type="GO" id="GO:0005886">
    <property type="term" value="C:plasma membrane"/>
    <property type="evidence" value="ECO:0007669"/>
    <property type="project" value="TreeGrafter"/>
</dbReference>
<evidence type="ECO:0000313" key="11">
    <source>
        <dbReference type="Proteomes" id="UP001474421"/>
    </source>
</evidence>